<dbReference type="PANTHER" id="PTHR43191:SF2">
    <property type="entry name" value="RRNA METHYLTRANSFERASE 3, MITOCHONDRIAL"/>
    <property type="match status" value="1"/>
</dbReference>
<dbReference type="Gene3D" id="3.30.1330.30">
    <property type="match status" value="1"/>
</dbReference>
<sequence>MLSKAQIKYIQSLQHKKYRQKSGQYIAEGDKIVPELLRGGRVRELYAAADWIAEQEALLAKVPGLKVVDVALPVLKQLSALTTPGKVVALLDIPPAPPAVPLTGAVTLALEGIQDPGNLGTIIRIADWFGIARVICSPDCVDAYNPKTIQATMGSIARVQVAEGELAPLLQQGAVPSYAATLHGRSIVEFAPVKAGLLLIGNESRGLSQPLQDLCTYRITIPRLGGAESLNAAVATGIICGRLLI</sequence>
<dbReference type="GO" id="GO:0032259">
    <property type="term" value="P:methylation"/>
    <property type="evidence" value="ECO:0007669"/>
    <property type="project" value="UniProtKB-KW"/>
</dbReference>
<protein>
    <submittedName>
        <fullName evidence="6">TrmH family RNA methyltransferase</fullName>
    </submittedName>
</protein>
<dbReference type="GO" id="GO:0006396">
    <property type="term" value="P:RNA processing"/>
    <property type="evidence" value="ECO:0007669"/>
    <property type="project" value="InterPro"/>
</dbReference>
<dbReference type="SUPFAM" id="SSF75217">
    <property type="entry name" value="alpha/beta knot"/>
    <property type="match status" value="1"/>
</dbReference>
<dbReference type="InterPro" id="IPR029028">
    <property type="entry name" value="Alpha/beta_knot_MTases"/>
</dbReference>
<dbReference type="OrthoDB" id="9785673at2"/>
<dbReference type="Gene3D" id="3.40.1280.10">
    <property type="match status" value="1"/>
</dbReference>
<dbReference type="Pfam" id="PF00588">
    <property type="entry name" value="SpoU_methylase"/>
    <property type="match status" value="1"/>
</dbReference>
<accession>A0A562T4G6</accession>
<dbReference type="AlphaFoldDB" id="A0A562T4G6"/>
<evidence type="ECO:0000256" key="3">
    <source>
        <dbReference type="ARBA" id="ARBA00022679"/>
    </source>
</evidence>
<dbReference type="GO" id="GO:0003723">
    <property type="term" value="F:RNA binding"/>
    <property type="evidence" value="ECO:0007669"/>
    <property type="project" value="InterPro"/>
</dbReference>
<dbReference type="EMBL" id="VLLG01000003">
    <property type="protein sequence ID" value="TWI88168.1"/>
    <property type="molecule type" value="Genomic_DNA"/>
</dbReference>
<feature type="domain" description="tRNA/rRNA methyltransferase SpoU type" evidence="4">
    <location>
        <begin position="106"/>
        <end position="240"/>
    </location>
</feature>
<comment type="caution">
    <text evidence="6">The sequence shown here is derived from an EMBL/GenBank/DDBJ whole genome shotgun (WGS) entry which is preliminary data.</text>
</comment>
<dbReference type="Proteomes" id="UP000316778">
    <property type="component" value="Unassembled WGS sequence"/>
</dbReference>
<gene>
    <name evidence="6" type="ORF">LX66_2243</name>
</gene>
<reference evidence="6 7" key="1">
    <citation type="journal article" date="2013" name="Stand. Genomic Sci.">
        <title>Genomic Encyclopedia of Type Strains, Phase I: The one thousand microbial genomes (KMG-I) project.</title>
        <authorList>
            <person name="Kyrpides N.C."/>
            <person name="Woyke T."/>
            <person name="Eisen J.A."/>
            <person name="Garrity G."/>
            <person name="Lilburn T.G."/>
            <person name="Beck B.J."/>
            <person name="Whitman W.B."/>
            <person name="Hugenholtz P."/>
            <person name="Klenk H.P."/>
        </authorList>
    </citation>
    <scope>NUCLEOTIDE SEQUENCE [LARGE SCALE GENOMIC DNA]</scope>
    <source>
        <strain evidence="6 7">DSM 13484</strain>
    </source>
</reference>
<keyword evidence="3 6" id="KW-0808">Transferase</keyword>
<organism evidence="6 7">
    <name type="scientific">Chitinophaga japonensis</name>
    <name type="common">Flexibacter japonensis</name>
    <dbReference type="NCBI Taxonomy" id="104662"/>
    <lineage>
        <taxon>Bacteria</taxon>
        <taxon>Pseudomonadati</taxon>
        <taxon>Bacteroidota</taxon>
        <taxon>Chitinophagia</taxon>
        <taxon>Chitinophagales</taxon>
        <taxon>Chitinophagaceae</taxon>
        <taxon>Chitinophaga</taxon>
    </lineage>
</organism>
<dbReference type="InterPro" id="IPR001537">
    <property type="entry name" value="SpoU_MeTrfase"/>
</dbReference>
<dbReference type="PANTHER" id="PTHR43191">
    <property type="entry name" value="RRNA METHYLTRANSFERASE 3"/>
    <property type="match status" value="1"/>
</dbReference>
<dbReference type="InterPro" id="IPR029064">
    <property type="entry name" value="Ribosomal_eL30-like_sf"/>
</dbReference>
<dbReference type="InterPro" id="IPR029026">
    <property type="entry name" value="tRNA_m1G_MTases_N"/>
</dbReference>
<dbReference type="InterPro" id="IPR051259">
    <property type="entry name" value="rRNA_Methyltransferase"/>
</dbReference>
<proteinExistence type="inferred from homology"/>
<name>A0A562T4G6_CHIJA</name>
<keyword evidence="7" id="KW-1185">Reference proteome</keyword>
<evidence type="ECO:0000256" key="2">
    <source>
        <dbReference type="ARBA" id="ARBA00022603"/>
    </source>
</evidence>
<evidence type="ECO:0000256" key="1">
    <source>
        <dbReference type="ARBA" id="ARBA00007228"/>
    </source>
</evidence>
<dbReference type="SUPFAM" id="SSF55315">
    <property type="entry name" value="L30e-like"/>
    <property type="match status" value="1"/>
</dbReference>
<dbReference type="InterPro" id="IPR053888">
    <property type="entry name" value="MRM3-like_sub_bind"/>
</dbReference>
<feature type="domain" description="MRM3-like substrate binding" evidence="5">
    <location>
        <begin position="5"/>
        <end position="89"/>
    </location>
</feature>
<comment type="similarity">
    <text evidence="1">Belongs to the class IV-like SAM-binding methyltransferase superfamily. RNA methyltransferase TrmH family.</text>
</comment>
<keyword evidence="2 6" id="KW-0489">Methyltransferase</keyword>
<evidence type="ECO:0000259" key="5">
    <source>
        <dbReference type="Pfam" id="PF22435"/>
    </source>
</evidence>
<dbReference type="Pfam" id="PF22435">
    <property type="entry name" value="MRM3-like_sub_bind"/>
    <property type="match status" value="1"/>
</dbReference>
<evidence type="ECO:0000259" key="4">
    <source>
        <dbReference type="Pfam" id="PF00588"/>
    </source>
</evidence>
<dbReference type="GO" id="GO:0008173">
    <property type="term" value="F:RNA methyltransferase activity"/>
    <property type="evidence" value="ECO:0007669"/>
    <property type="project" value="InterPro"/>
</dbReference>
<evidence type="ECO:0000313" key="7">
    <source>
        <dbReference type="Proteomes" id="UP000316778"/>
    </source>
</evidence>
<dbReference type="CDD" id="cd18109">
    <property type="entry name" value="SpoU-like_RNA-MTase"/>
    <property type="match status" value="1"/>
</dbReference>
<evidence type="ECO:0000313" key="6">
    <source>
        <dbReference type="EMBL" id="TWI88168.1"/>
    </source>
</evidence>
<dbReference type="RefSeq" id="WP_145713145.1">
    <property type="nucleotide sequence ID" value="NZ_BAAAFY010000001.1"/>
</dbReference>